<proteinExistence type="predicted"/>
<organism evidence="1 2">
    <name type="scientific">Setaria viridis</name>
    <name type="common">Green bristlegrass</name>
    <name type="synonym">Setaria italica subsp. viridis</name>
    <dbReference type="NCBI Taxonomy" id="4556"/>
    <lineage>
        <taxon>Eukaryota</taxon>
        <taxon>Viridiplantae</taxon>
        <taxon>Streptophyta</taxon>
        <taxon>Embryophyta</taxon>
        <taxon>Tracheophyta</taxon>
        <taxon>Spermatophyta</taxon>
        <taxon>Magnoliopsida</taxon>
        <taxon>Liliopsida</taxon>
        <taxon>Poales</taxon>
        <taxon>Poaceae</taxon>
        <taxon>PACMAD clade</taxon>
        <taxon>Panicoideae</taxon>
        <taxon>Panicodae</taxon>
        <taxon>Paniceae</taxon>
        <taxon>Cenchrinae</taxon>
        <taxon>Setaria</taxon>
    </lineage>
</organism>
<keyword evidence="2" id="KW-1185">Reference proteome</keyword>
<dbReference type="Gramene" id="TKW30020">
    <property type="protein sequence ID" value="TKW30020"/>
    <property type="gene ID" value="SEVIR_2G006950v2"/>
</dbReference>
<name>A0A4U6VK35_SETVI</name>
<evidence type="ECO:0000313" key="1">
    <source>
        <dbReference type="EMBL" id="TKW30020.1"/>
    </source>
</evidence>
<dbReference type="AlphaFoldDB" id="A0A4U6VK35"/>
<gene>
    <name evidence="1" type="ORF">SEVIR_2G006950v2</name>
</gene>
<dbReference type="Proteomes" id="UP000298652">
    <property type="component" value="Chromosome 2"/>
</dbReference>
<sequence length="44" mass="4829">MVLQALSLPHHHHFLFQGCSAPSARRASIHLSTGELDPCNMGLF</sequence>
<dbReference type="EMBL" id="CM016553">
    <property type="protein sequence ID" value="TKW30020.1"/>
    <property type="molecule type" value="Genomic_DNA"/>
</dbReference>
<protein>
    <submittedName>
        <fullName evidence="1">Uncharacterized protein</fullName>
    </submittedName>
</protein>
<accession>A0A4U6VK35</accession>
<evidence type="ECO:0000313" key="2">
    <source>
        <dbReference type="Proteomes" id="UP000298652"/>
    </source>
</evidence>
<reference evidence="1" key="1">
    <citation type="submission" date="2019-03" db="EMBL/GenBank/DDBJ databases">
        <title>WGS assembly of Setaria viridis.</title>
        <authorList>
            <person name="Huang P."/>
            <person name="Jenkins J."/>
            <person name="Grimwood J."/>
            <person name="Barry K."/>
            <person name="Healey A."/>
            <person name="Mamidi S."/>
            <person name="Sreedasyam A."/>
            <person name="Shu S."/>
            <person name="Feldman M."/>
            <person name="Wu J."/>
            <person name="Yu Y."/>
            <person name="Chen C."/>
            <person name="Johnson J."/>
            <person name="Rokhsar D."/>
            <person name="Baxter I."/>
            <person name="Schmutz J."/>
            <person name="Brutnell T."/>
            <person name="Kellogg E."/>
        </authorList>
    </citation>
    <scope>NUCLEOTIDE SEQUENCE [LARGE SCALE GENOMIC DNA]</scope>
</reference>